<keyword evidence="5" id="KW-1185">Reference proteome</keyword>
<dbReference type="InterPro" id="IPR035927">
    <property type="entry name" value="DUSP-like_sf"/>
</dbReference>
<dbReference type="SUPFAM" id="SSF143791">
    <property type="entry name" value="DUSP-like"/>
    <property type="match status" value="2"/>
</dbReference>
<evidence type="ECO:0000256" key="2">
    <source>
        <dbReference type="ARBA" id="ARBA00012759"/>
    </source>
</evidence>
<evidence type="ECO:0000313" key="5">
    <source>
        <dbReference type="Proteomes" id="UP000887566"/>
    </source>
</evidence>
<dbReference type="CDD" id="cd02257">
    <property type="entry name" value="Peptidase_C19"/>
    <property type="match status" value="1"/>
</dbReference>
<name>A0A914XG41_9BILA</name>
<evidence type="ECO:0000256" key="1">
    <source>
        <dbReference type="ARBA" id="ARBA00000707"/>
    </source>
</evidence>
<dbReference type="GO" id="GO:0016579">
    <property type="term" value="P:protein deubiquitination"/>
    <property type="evidence" value="ECO:0007669"/>
    <property type="project" value="InterPro"/>
</dbReference>
<dbReference type="SUPFAM" id="SSF54001">
    <property type="entry name" value="Cysteine proteinases"/>
    <property type="match status" value="1"/>
</dbReference>
<dbReference type="SMART" id="SM00695">
    <property type="entry name" value="DUSP"/>
    <property type="match status" value="2"/>
</dbReference>
<proteinExistence type="predicted"/>
<evidence type="ECO:0000313" key="6">
    <source>
        <dbReference type="WBParaSite" id="PSAMB.scaffold841size40474.g9182.t1"/>
    </source>
</evidence>
<dbReference type="InterPro" id="IPR018200">
    <property type="entry name" value="USP_CS"/>
</dbReference>
<dbReference type="GO" id="GO:0004843">
    <property type="term" value="F:cysteine-type deubiquitinase activity"/>
    <property type="evidence" value="ECO:0007669"/>
    <property type="project" value="UniProtKB-EC"/>
</dbReference>
<dbReference type="InterPro" id="IPR028889">
    <property type="entry name" value="USP"/>
</dbReference>
<dbReference type="Gene3D" id="3.90.70.10">
    <property type="entry name" value="Cysteine proteinases"/>
    <property type="match status" value="1"/>
</dbReference>
<sequence length="340" mass="39263">MSPFVHKLCTDQIRRYELVAFITHYGGGADSGHYIAYCRNELNGHWYEFDDAMVSRVEVAEVLSKEAYVLFYQKKGDAMSKVRDHVRSLLESGNKQRCKAVSRFHISREWLHRLSTFAEPGPITNFDFLCPHGLISPRRAKDLNSYYAEVPSAAWDYLHQEFGGGPVCSSLQYCVTCQNEFLRLQTKRNAELAAFKQLQKMERSPSVRWHHPPNLITRSWFSRWERFVLNHDEEPPPAIDNSSLLTRPAKEGGVVRLKQSGNYMTFTRDMWLFFVNVYGGGPEVFLVHDHQPTAEEVAKWDEERQRDLLNATEDDLQLNVTQLTLDNGDSDHDDFGDTHS</sequence>
<dbReference type="EC" id="3.4.19.12" evidence="2"/>
<protein>
    <recommendedName>
        <fullName evidence="2">ubiquitinyl hydrolase 1</fullName>
        <ecNumber evidence="2">3.4.19.12</ecNumber>
    </recommendedName>
</protein>
<comment type="catalytic activity">
    <reaction evidence="1">
        <text>Thiol-dependent hydrolysis of ester, thioester, amide, peptide and isopeptide bonds formed by the C-terminal Gly of ubiquitin (a 76-residue protein attached to proteins as an intracellular targeting signal).</text>
        <dbReference type="EC" id="3.4.19.12"/>
    </reaction>
</comment>
<feature type="domain" description="USP" evidence="3">
    <location>
        <begin position="1"/>
        <end position="75"/>
    </location>
</feature>
<dbReference type="PROSITE" id="PS50235">
    <property type="entry name" value="USP_3"/>
    <property type="match status" value="1"/>
</dbReference>
<accession>A0A914XG41</accession>
<organism evidence="5 6">
    <name type="scientific">Plectus sambesii</name>
    <dbReference type="NCBI Taxonomy" id="2011161"/>
    <lineage>
        <taxon>Eukaryota</taxon>
        <taxon>Metazoa</taxon>
        <taxon>Ecdysozoa</taxon>
        <taxon>Nematoda</taxon>
        <taxon>Chromadorea</taxon>
        <taxon>Plectida</taxon>
        <taxon>Plectina</taxon>
        <taxon>Plectoidea</taxon>
        <taxon>Plectidae</taxon>
        <taxon>Plectus</taxon>
    </lineage>
</organism>
<dbReference type="Pfam" id="PF00443">
    <property type="entry name" value="UCH"/>
    <property type="match status" value="1"/>
</dbReference>
<dbReference type="InterPro" id="IPR001394">
    <property type="entry name" value="Peptidase_C19_UCH"/>
</dbReference>
<dbReference type="PROSITE" id="PS00973">
    <property type="entry name" value="USP_2"/>
    <property type="match status" value="1"/>
</dbReference>
<evidence type="ECO:0000259" key="4">
    <source>
        <dbReference type="PROSITE" id="PS51283"/>
    </source>
</evidence>
<dbReference type="PANTHER" id="PTHR21646">
    <property type="entry name" value="UBIQUITIN CARBOXYL-TERMINAL HYDROLASE"/>
    <property type="match status" value="1"/>
</dbReference>
<dbReference type="InterPro" id="IPR038765">
    <property type="entry name" value="Papain-like_cys_pep_sf"/>
</dbReference>
<dbReference type="PROSITE" id="PS51283">
    <property type="entry name" value="DUSP"/>
    <property type="match status" value="2"/>
</dbReference>
<feature type="domain" description="DUSP" evidence="4">
    <location>
        <begin position="186"/>
        <end position="290"/>
    </location>
</feature>
<dbReference type="InterPro" id="IPR006615">
    <property type="entry name" value="Pept_C19_DUSP"/>
</dbReference>
<evidence type="ECO:0000259" key="3">
    <source>
        <dbReference type="PROSITE" id="PS50235"/>
    </source>
</evidence>
<dbReference type="Proteomes" id="UP000887566">
    <property type="component" value="Unplaced"/>
</dbReference>
<dbReference type="Pfam" id="PF06337">
    <property type="entry name" value="DUSP"/>
    <property type="match status" value="2"/>
</dbReference>
<dbReference type="Gene3D" id="3.30.2230.10">
    <property type="entry name" value="DUSP-like"/>
    <property type="match status" value="2"/>
</dbReference>
<dbReference type="InterPro" id="IPR050185">
    <property type="entry name" value="Ub_carboxyl-term_hydrolase"/>
</dbReference>
<feature type="domain" description="DUSP" evidence="4">
    <location>
        <begin position="77"/>
        <end position="174"/>
    </location>
</feature>
<dbReference type="AlphaFoldDB" id="A0A914XG41"/>
<dbReference type="WBParaSite" id="PSAMB.scaffold841size40474.g9182.t1">
    <property type="protein sequence ID" value="PSAMB.scaffold841size40474.g9182.t1"/>
    <property type="gene ID" value="PSAMB.scaffold841size40474.g9182"/>
</dbReference>
<reference evidence="6" key="1">
    <citation type="submission" date="2022-11" db="UniProtKB">
        <authorList>
            <consortium name="WormBaseParasite"/>
        </authorList>
    </citation>
    <scope>IDENTIFICATION</scope>
</reference>